<evidence type="ECO:0000259" key="2">
    <source>
        <dbReference type="PROSITE" id="PS50943"/>
    </source>
</evidence>
<feature type="region of interest" description="Disordered" evidence="1">
    <location>
        <begin position="81"/>
        <end position="112"/>
    </location>
</feature>
<accession>A0ABX6H2V2</accession>
<dbReference type="InterPro" id="IPR001387">
    <property type="entry name" value="Cro/C1-type_HTH"/>
</dbReference>
<proteinExistence type="predicted"/>
<feature type="domain" description="HTH cro/C1-type" evidence="2">
    <location>
        <begin position="25"/>
        <end position="77"/>
    </location>
</feature>
<organism evidence="3 4">
    <name type="scientific">Rathayibacter festucae</name>
    <dbReference type="NCBI Taxonomy" id="110937"/>
    <lineage>
        <taxon>Bacteria</taxon>
        <taxon>Bacillati</taxon>
        <taxon>Actinomycetota</taxon>
        <taxon>Actinomycetes</taxon>
        <taxon>Micrococcales</taxon>
        <taxon>Microbacteriaceae</taxon>
        <taxon>Rathayibacter</taxon>
    </lineage>
</organism>
<feature type="compositionally biased region" description="Basic residues" evidence="1">
    <location>
        <begin position="95"/>
        <end position="112"/>
    </location>
</feature>
<dbReference type="CDD" id="cd00093">
    <property type="entry name" value="HTH_XRE"/>
    <property type="match status" value="1"/>
</dbReference>
<dbReference type="EMBL" id="CP047180">
    <property type="protein sequence ID" value="QHC64144.1"/>
    <property type="molecule type" value="Genomic_DNA"/>
</dbReference>
<reference evidence="4" key="1">
    <citation type="submission" date="2019-12" db="EMBL/GenBank/DDBJ databases">
        <title>Complete and draft genome sequences of new strains and members of some known species of the genus Rathayibacter isolated from plants.</title>
        <authorList>
            <person name="Tarlachkov S.V."/>
            <person name="Starodumova I.P."/>
            <person name="Dorofeeva L.V."/>
            <person name="Prisyazhnaya N.V."/>
            <person name="Leyn S."/>
            <person name="Zlamal J."/>
            <person name="Elan M."/>
            <person name="Osterman A.L."/>
            <person name="Nadler S."/>
            <person name="Subbotin S.A."/>
            <person name="Evtushenko L.I."/>
        </authorList>
    </citation>
    <scope>NUCLEOTIDE SEQUENCE [LARGE SCALE GENOMIC DNA]</scope>
    <source>
        <strain evidence="4">VKM Ac-2802</strain>
    </source>
</reference>
<evidence type="ECO:0000313" key="3">
    <source>
        <dbReference type="EMBL" id="QHC64144.1"/>
    </source>
</evidence>
<evidence type="ECO:0000256" key="1">
    <source>
        <dbReference type="SAM" id="MobiDB-lite"/>
    </source>
</evidence>
<keyword evidence="4" id="KW-1185">Reference proteome</keyword>
<gene>
    <name evidence="3" type="ORF">GSU69_16605</name>
</gene>
<dbReference type="RefSeq" id="WP_159423589.1">
    <property type="nucleotide sequence ID" value="NZ_CP047180.1"/>
</dbReference>
<name>A0ABX6H2V2_9MICO</name>
<dbReference type="Gene3D" id="1.10.260.40">
    <property type="entry name" value="lambda repressor-like DNA-binding domains"/>
    <property type="match status" value="1"/>
</dbReference>
<evidence type="ECO:0000313" key="4">
    <source>
        <dbReference type="Proteomes" id="UP000464597"/>
    </source>
</evidence>
<sequence>MTSGGRKVPVSRTTDEWLVSLGESIRDARIDRLLDQATLARLADIAPRSLGNLEAGRGSSLSTLIKTVRALDREDWLESLDEGIGEPGPMEQLRLARRQPSKPRRVPRSRRL</sequence>
<dbReference type="PROSITE" id="PS50943">
    <property type="entry name" value="HTH_CROC1"/>
    <property type="match status" value="1"/>
</dbReference>
<protein>
    <submittedName>
        <fullName evidence="3">XRE family transcriptional regulator</fullName>
    </submittedName>
</protein>
<dbReference type="Proteomes" id="UP000464597">
    <property type="component" value="Chromosome"/>
</dbReference>
<dbReference type="SUPFAM" id="SSF47413">
    <property type="entry name" value="lambda repressor-like DNA-binding domains"/>
    <property type="match status" value="1"/>
</dbReference>
<dbReference type="InterPro" id="IPR010982">
    <property type="entry name" value="Lambda_DNA-bd_dom_sf"/>
</dbReference>
<dbReference type="Pfam" id="PF01381">
    <property type="entry name" value="HTH_3"/>
    <property type="match status" value="1"/>
</dbReference>